<evidence type="ECO:0000313" key="2">
    <source>
        <dbReference type="EMBL" id="ORY35779.1"/>
    </source>
</evidence>
<accession>A0A1Y2BLY9</accession>
<comment type="caution">
    <text evidence="2">The sequence shown here is derived from an EMBL/GenBank/DDBJ whole genome shotgun (WGS) entry which is preliminary data.</text>
</comment>
<evidence type="ECO:0000313" key="3">
    <source>
        <dbReference type="Proteomes" id="UP000193986"/>
    </source>
</evidence>
<proteinExistence type="predicted"/>
<dbReference type="STRING" id="71784.A0A1Y2BLY9"/>
<reference evidence="2 3" key="1">
    <citation type="submission" date="2016-07" db="EMBL/GenBank/DDBJ databases">
        <title>Pervasive Adenine N6-methylation of Active Genes in Fungi.</title>
        <authorList>
            <consortium name="DOE Joint Genome Institute"/>
            <person name="Mondo S.J."/>
            <person name="Dannebaum R.O."/>
            <person name="Kuo R.C."/>
            <person name="Labutti K."/>
            <person name="Haridas S."/>
            <person name="Kuo A."/>
            <person name="Salamov A."/>
            <person name="Ahrendt S.R."/>
            <person name="Lipzen A."/>
            <person name="Sullivan W."/>
            <person name="Andreopoulos W.B."/>
            <person name="Clum A."/>
            <person name="Lindquist E."/>
            <person name="Daum C."/>
            <person name="Ramamoorthy G.K."/>
            <person name="Gryganskyi A."/>
            <person name="Culley D."/>
            <person name="Magnuson J.K."/>
            <person name="James T.Y."/>
            <person name="O'Malley M.A."/>
            <person name="Stajich J.E."/>
            <person name="Spatafora J.W."/>
            <person name="Visel A."/>
            <person name="Grigoriev I.V."/>
        </authorList>
    </citation>
    <scope>NUCLEOTIDE SEQUENCE [LARGE SCALE GENOMIC DNA]</scope>
    <source>
        <strain evidence="2 3">68-887.2</strain>
    </source>
</reference>
<dbReference type="OrthoDB" id="2147163at2759"/>
<feature type="domain" description="Dienelactone hydrolase" evidence="1">
    <location>
        <begin position="21"/>
        <end position="228"/>
    </location>
</feature>
<dbReference type="Gene3D" id="3.40.50.1820">
    <property type="entry name" value="alpha/beta hydrolase"/>
    <property type="match status" value="1"/>
</dbReference>
<organism evidence="2 3">
    <name type="scientific">Naematelia encephala</name>
    <dbReference type="NCBI Taxonomy" id="71784"/>
    <lineage>
        <taxon>Eukaryota</taxon>
        <taxon>Fungi</taxon>
        <taxon>Dikarya</taxon>
        <taxon>Basidiomycota</taxon>
        <taxon>Agaricomycotina</taxon>
        <taxon>Tremellomycetes</taxon>
        <taxon>Tremellales</taxon>
        <taxon>Naemateliaceae</taxon>
        <taxon>Naematelia</taxon>
    </lineage>
</organism>
<keyword evidence="3" id="KW-1185">Reference proteome</keyword>
<keyword evidence="2" id="KW-0378">Hydrolase</keyword>
<dbReference type="Proteomes" id="UP000193986">
    <property type="component" value="Unassembled WGS sequence"/>
</dbReference>
<dbReference type="InterPro" id="IPR029058">
    <property type="entry name" value="AB_hydrolase_fold"/>
</dbReference>
<evidence type="ECO:0000259" key="1">
    <source>
        <dbReference type="Pfam" id="PF01738"/>
    </source>
</evidence>
<gene>
    <name evidence="2" type="ORF">BCR39DRAFT_563244</name>
</gene>
<protein>
    <submittedName>
        <fullName evidence="2">Dienelactone hydrolase</fullName>
    </submittedName>
</protein>
<sequence length="230" mass="25846">MPALIHVHKGSFVLRSTQTGSEGAKHAIVVIYDIFGFWETTKRGSDILATRLGLNTPTQIFMPDIFRGKPFPKDKDGDKEELSKFFAGTAKIEDRLPEVLEFGKYLKEKGFKKVSILGYCYGGKITLLALQSKNPFCCGAIVHPAMITNEDGDKLAAPLGFYPSADEPEDAVKYISEANKEKFGDESDFKLYDTVHHGWAAARANLRDEENLKQFQDVYQRLAEFFAKEH</sequence>
<dbReference type="EMBL" id="MCFC01000001">
    <property type="protein sequence ID" value="ORY35779.1"/>
    <property type="molecule type" value="Genomic_DNA"/>
</dbReference>
<name>A0A1Y2BLY9_9TREE</name>
<dbReference type="PANTHER" id="PTHR47668">
    <property type="entry name" value="DIENELACTONE HYDROLASE FAMILY PROTEIN (AFU_ORTHOLOGUE AFUA_6G01940)"/>
    <property type="match status" value="1"/>
</dbReference>
<dbReference type="PANTHER" id="PTHR47668:SF1">
    <property type="entry name" value="DIENELACTONE HYDROLASE DOMAIN-CONTAINING PROTEIN-RELATED"/>
    <property type="match status" value="1"/>
</dbReference>
<dbReference type="GO" id="GO:0016787">
    <property type="term" value="F:hydrolase activity"/>
    <property type="evidence" value="ECO:0007669"/>
    <property type="project" value="UniProtKB-KW"/>
</dbReference>
<dbReference type="InterPro" id="IPR002925">
    <property type="entry name" value="Dienelactn_hydro"/>
</dbReference>
<dbReference type="InParanoid" id="A0A1Y2BLY9"/>
<dbReference type="Pfam" id="PF01738">
    <property type="entry name" value="DLH"/>
    <property type="match status" value="1"/>
</dbReference>
<dbReference type="AlphaFoldDB" id="A0A1Y2BLY9"/>
<dbReference type="SUPFAM" id="SSF53474">
    <property type="entry name" value="alpha/beta-Hydrolases"/>
    <property type="match status" value="1"/>
</dbReference>